<dbReference type="Proteomes" id="UP001628193">
    <property type="component" value="Unassembled WGS sequence"/>
</dbReference>
<feature type="signal peptide" evidence="3">
    <location>
        <begin position="1"/>
        <end position="24"/>
    </location>
</feature>
<dbReference type="EMBL" id="BAAFGK010000001">
    <property type="protein sequence ID" value="GAB0056014.1"/>
    <property type="molecule type" value="Genomic_DNA"/>
</dbReference>
<keyword evidence="2 3" id="KW-0732">Signal</keyword>
<dbReference type="InterPro" id="IPR026045">
    <property type="entry name" value="Ferric-bd"/>
</dbReference>
<evidence type="ECO:0000256" key="3">
    <source>
        <dbReference type="SAM" id="SignalP"/>
    </source>
</evidence>
<dbReference type="PANTHER" id="PTHR30006:SF15">
    <property type="entry name" value="IRON-UTILIZATION PERIPLASMIC PROTEIN"/>
    <property type="match status" value="1"/>
</dbReference>
<comment type="similarity">
    <text evidence="1">Belongs to the bacterial solute-binding protein 1 family.</text>
</comment>
<evidence type="ECO:0000256" key="2">
    <source>
        <dbReference type="ARBA" id="ARBA00022729"/>
    </source>
</evidence>
<feature type="chain" id="PRO_5047439367" evidence="3">
    <location>
        <begin position="25"/>
        <end position="335"/>
    </location>
</feature>
<organism evidence="4 5">
    <name type="scientific">Candidatus Magnetaquiglobus chichijimensis</name>
    <dbReference type="NCBI Taxonomy" id="3141448"/>
    <lineage>
        <taxon>Bacteria</taxon>
        <taxon>Pseudomonadati</taxon>
        <taxon>Pseudomonadota</taxon>
        <taxon>Magnetococcia</taxon>
        <taxon>Magnetococcales</taxon>
        <taxon>Candidatus Magnetaquicoccaceae</taxon>
        <taxon>Candidatus Magnetaquiglobus</taxon>
    </lineage>
</organism>
<keyword evidence="5" id="KW-1185">Reference proteome</keyword>
<evidence type="ECO:0000313" key="4">
    <source>
        <dbReference type="EMBL" id="GAB0056014.1"/>
    </source>
</evidence>
<evidence type="ECO:0000313" key="5">
    <source>
        <dbReference type="Proteomes" id="UP001628193"/>
    </source>
</evidence>
<sequence length="335" mass="36719">MIKQALIPALFLATALFGVAPVEANDELVIYSARKEHLLKPLLDAYQAKTGVKTRYLTDGEGPLLARLQAEGEATPADLLITVDAGNLWHAAEKGVLAAVDSPTLNANIPERLRDPEKRWFGLSVRARTIVHSTERVKPESLSSYEDLAAEKWKGKLCLRSSEKIYNQSLVAMLIARLGEEATEKIVRGWVANLAVPVFSNDTKLMEAIAAGKCDVGIVNTYYFGALLKEKPATPVKLFWADQKSNGTHVNVSGAGVTKHAKHRDAAIRFLEWLSTPEAQEIFAELNMEYPANPKILPHAEVAAWGTFKGESLNVSLAGRHQAAAVRLMDRAGYR</sequence>
<dbReference type="Pfam" id="PF13343">
    <property type="entry name" value="SBP_bac_6"/>
    <property type="match status" value="1"/>
</dbReference>
<dbReference type="Gene3D" id="3.40.190.10">
    <property type="entry name" value="Periplasmic binding protein-like II"/>
    <property type="match status" value="2"/>
</dbReference>
<reference evidence="4 5" key="1">
    <citation type="submission" date="2024-09" db="EMBL/GenBank/DDBJ databases">
        <title>Draft genome sequence of Candidatus Magnetaquicoccaceae bacterium FCR-1.</title>
        <authorList>
            <person name="Shimoshige H."/>
            <person name="Shimamura S."/>
            <person name="Taoka A."/>
            <person name="Kobayashi H."/>
            <person name="Maekawa T."/>
        </authorList>
    </citation>
    <scope>NUCLEOTIDE SEQUENCE [LARGE SCALE GENOMIC DNA]</scope>
    <source>
        <strain evidence="4 5">FCR-1</strain>
    </source>
</reference>
<gene>
    <name evidence="4" type="ORF">SIID45300_00313</name>
</gene>
<dbReference type="PIRSF" id="PIRSF002825">
    <property type="entry name" value="CfbpA"/>
    <property type="match status" value="1"/>
</dbReference>
<name>A0ABQ0C545_9PROT</name>
<evidence type="ECO:0000256" key="1">
    <source>
        <dbReference type="ARBA" id="ARBA00008520"/>
    </source>
</evidence>
<dbReference type="PANTHER" id="PTHR30006">
    <property type="entry name" value="THIAMINE-BINDING PERIPLASMIC PROTEIN-RELATED"/>
    <property type="match status" value="1"/>
</dbReference>
<comment type="caution">
    <text evidence="4">The sequence shown here is derived from an EMBL/GenBank/DDBJ whole genome shotgun (WGS) entry which is preliminary data.</text>
</comment>
<accession>A0ABQ0C545</accession>
<dbReference type="SUPFAM" id="SSF53850">
    <property type="entry name" value="Periplasmic binding protein-like II"/>
    <property type="match status" value="1"/>
</dbReference>
<proteinExistence type="inferred from homology"/>
<dbReference type="RefSeq" id="WP_420903725.1">
    <property type="nucleotide sequence ID" value="NZ_BAAFGK010000001.1"/>
</dbReference>
<protein>
    <submittedName>
        <fullName evidence="4">Iron(III) transport system substrate-binding</fullName>
    </submittedName>
</protein>